<organism evidence="4">
    <name type="scientific">Tetraselmis chuii</name>
    <dbReference type="NCBI Taxonomy" id="63592"/>
    <lineage>
        <taxon>Eukaryota</taxon>
        <taxon>Viridiplantae</taxon>
        <taxon>Chlorophyta</taxon>
        <taxon>core chlorophytes</taxon>
        <taxon>Chlorodendrophyceae</taxon>
        <taxon>Chlorodendrales</taxon>
        <taxon>Chlorodendraceae</taxon>
        <taxon>Tetraselmis</taxon>
    </lineage>
</organism>
<name>A0A7S1X8D4_9CHLO</name>
<protein>
    <recommendedName>
        <fullName evidence="1">Mitochondrial import inner membrane translocase subunit TIM50</fullName>
    </recommendedName>
</protein>
<dbReference type="Gene3D" id="3.40.50.1000">
    <property type="entry name" value="HAD superfamily/HAD-like"/>
    <property type="match status" value="1"/>
</dbReference>
<accession>A0A7S1X8D4</accession>
<evidence type="ECO:0000256" key="2">
    <source>
        <dbReference type="SAM" id="MobiDB-lite"/>
    </source>
</evidence>
<dbReference type="GO" id="GO:0005744">
    <property type="term" value="C:TIM23 mitochondrial import inner membrane translocase complex"/>
    <property type="evidence" value="ECO:0007669"/>
    <property type="project" value="UniProtKB-UniRule"/>
</dbReference>
<sequence length="416" mass="47211">MGDEAVTAKRHLVILDVNGMLVHRWRPVGGERQPQQEPDATTSRGQLLYNRPYMREAVELLCKSFSVLVWSSMQGHNLEEVVAHCFQDKVDTLLGVWDQTKCTEVRERDMGEGFREQHGIRAGKPIFLKELRRLQDHPALAHFYPNNVLLIDDSLYKAVRNPPNTAIHPLAWSPESEAAHDDELEMVCKYLKRLLRASSVSEMVRDNPFPLWKLFQKKVLQESHVERASGWCLRRASQAEALTNIWEQEVLKANNARKEKLLSVMTMATKIARSVAQQRGEENGGKGGGESTSGSGEAEVMTMVEAMWPRFPRAVRHTFRHCKPDTDGSDLLKCVVDTFNHTFDPRRLLDVKAGESLGPLWREVEYAAKNNSLLPSLSEMRAMMSEAAGDMGVVRERLQEARKRKRLDNGSTGRDT</sequence>
<keyword evidence="1" id="KW-0809">Transit peptide</keyword>
<feature type="domain" description="FCP1 homology" evidence="3">
    <location>
        <begin position="6"/>
        <end position="194"/>
    </location>
</feature>
<dbReference type="EMBL" id="HBGG01033063">
    <property type="protein sequence ID" value="CAD9215062.1"/>
    <property type="molecule type" value="Transcribed_RNA"/>
</dbReference>
<evidence type="ECO:0000259" key="3">
    <source>
        <dbReference type="PROSITE" id="PS50969"/>
    </source>
</evidence>
<proteinExistence type="inferred from homology"/>
<dbReference type="AlphaFoldDB" id="A0A7S1X8D4"/>
<dbReference type="GO" id="GO:0015031">
    <property type="term" value="P:protein transport"/>
    <property type="evidence" value="ECO:0007669"/>
    <property type="project" value="UniProtKB-KW"/>
</dbReference>
<feature type="region of interest" description="Disordered" evidence="2">
    <location>
        <begin position="275"/>
        <end position="296"/>
    </location>
</feature>
<comment type="function">
    <text evidence="1">Essential component of the TIM23 complex, a complex that mediates the translocation of transit peptide-containing proteins across the mitochondrial inner membrane.</text>
</comment>
<keyword evidence="1" id="KW-0653">Protein transport</keyword>
<dbReference type="PROSITE" id="PS50969">
    <property type="entry name" value="FCP1"/>
    <property type="match status" value="1"/>
</dbReference>
<keyword evidence="1" id="KW-0811">Translocation</keyword>
<keyword evidence="1" id="KW-0496">Mitochondrion</keyword>
<dbReference type="SUPFAM" id="SSF56784">
    <property type="entry name" value="HAD-like"/>
    <property type="match status" value="1"/>
</dbReference>
<dbReference type="InterPro" id="IPR036412">
    <property type="entry name" value="HAD-like_sf"/>
</dbReference>
<comment type="subcellular location">
    <subcellularLocation>
        <location evidence="1">Mitochondrion inner membrane</location>
        <topology evidence="1">Single-pass membrane protein</topology>
    </subcellularLocation>
</comment>
<reference evidence="4" key="1">
    <citation type="submission" date="2021-01" db="EMBL/GenBank/DDBJ databases">
        <authorList>
            <person name="Corre E."/>
            <person name="Pelletier E."/>
            <person name="Niang G."/>
            <person name="Scheremetjew M."/>
            <person name="Finn R."/>
            <person name="Kale V."/>
            <person name="Holt S."/>
            <person name="Cochrane G."/>
            <person name="Meng A."/>
            <person name="Brown T."/>
            <person name="Cohen L."/>
        </authorList>
    </citation>
    <scope>NUCLEOTIDE SEQUENCE</scope>
    <source>
        <strain evidence="4">PLY429</strain>
    </source>
</reference>
<comment type="subunit">
    <text evidence="1">Component of the TIM23 complex.</text>
</comment>
<dbReference type="Pfam" id="PF03031">
    <property type="entry name" value="NIF"/>
    <property type="match status" value="1"/>
</dbReference>
<comment type="similarity">
    <text evidence="1">Belongs to the TIM50 family.</text>
</comment>
<keyword evidence="1" id="KW-0813">Transport</keyword>
<gene>
    <name evidence="4" type="ORF">TCHU04912_LOCUS17302</name>
</gene>
<dbReference type="PANTHER" id="PTHR12210">
    <property type="entry name" value="DULLARD PROTEIN PHOSPHATASE"/>
    <property type="match status" value="1"/>
</dbReference>
<dbReference type="InterPro" id="IPR004274">
    <property type="entry name" value="FCP1_dom"/>
</dbReference>
<evidence type="ECO:0000256" key="1">
    <source>
        <dbReference type="RuleBase" id="RU365079"/>
    </source>
</evidence>
<dbReference type="InterPro" id="IPR050365">
    <property type="entry name" value="TIM50"/>
</dbReference>
<evidence type="ECO:0000313" key="4">
    <source>
        <dbReference type="EMBL" id="CAD9215062.1"/>
    </source>
</evidence>
<dbReference type="InterPro" id="IPR023214">
    <property type="entry name" value="HAD_sf"/>
</dbReference>